<keyword evidence="11" id="KW-1185">Reference proteome</keyword>
<dbReference type="InterPro" id="IPR024079">
    <property type="entry name" value="MetalloPept_cat_dom_sf"/>
</dbReference>
<evidence type="ECO:0000256" key="7">
    <source>
        <dbReference type="ARBA" id="ARBA00022833"/>
    </source>
</evidence>
<dbReference type="GO" id="GO:0031012">
    <property type="term" value="C:extracellular matrix"/>
    <property type="evidence" value="ECO:0007669"/>
    <property type="project" value="InterPro"/>
</dbReference>
<dbReference type="GO" id="GO:0030574">
    <property type="term" value="P:collagen catabolic process"/>
    <property type="evidence" value="ECO:0007669"/>
    <property type="project" value="TreeGrafter"/>
</dbReference>
<feature type="domain" description="Peptidase metallopeptidase" evidence="9">
    <location>
        <begin position="66"/>
        <end position="222"/>
    </location>
</feature>
<evidence type="ECO:0000256" key="6">
    <source>
        <dbReference type="ARBA" id="ARBA00022801"/>
    </source>
</evidence>
<dbReference type="GO" id="GO:0030198">
    <property type="term" value="P:extracellular matrix organization"/>
    <property type="evidence" value="ECO:0007669"/>
    <property type="project" value="TreeGrafter"/>
</dbReference>
<dbReference type="PANTHER" id="PTHR10201:SF291">
    <property type="entry name" value="MATRIX METALLOPROTEINASE 1, ISOFORM C-RELATED"/>
    <property type="match status" value="1"/>
</dbReference>
<reference evidence="10 11" key="1">
    <citation type="submission" date="2017-03" db="EMBL/GenBank/DDBJ databases">
        <authorList>
            <person name="Afonso C.L."/>
            <person name="Miller P.J."/>
            <person name="Scott M.A."/>
            <person name="Spackman E."/>
            <person name="Goraichik I."/>
            <person name="Dimitrov K.M."/>
            <person name="Suarez D.L."/>
            <person name="Swayne D.E."/>
        </authorList>
    </citation>
    <scope>NUCLEOTIDE SEQUENCE [LARGE SCALE GENOMIC DNA]</scope>
    <source>
        <strain evidence="10 11">CECT 7691</strain>
    </source>
</reference>
<evidence type="ECO:0000259" key="9">
    <source>
        <dbReference type="SMART" id="SM00235"/>
    </source>
</evidence>
<evidence type="ECO:0000256" key="4">
    <source>
        <dbReference type="ARBA" id="ARBA00022723"/>
    </source>
</evidence>
<comment type="similarity">
    <text evidence="2">Belongs to the peptidase M10A family.</text>
</comment>
<dbReference type="SMART" id="SM00235">
    <property type="entry name" value="ZnMc"/>
    <property type="match status" value="1"/>
</dbReference>
<comment type="cofactor">
    <cofactor evidence="1">
        <name>Zn(2+)</name>
        <dbReference type="ChEBI" id="CHEBI:29105"/>
    </cofactor>
</comment>
<keyword evidence="4" id="KW-0479">Metal-binding</keyword>
<dbReference type="GO" id="GO:0004222">
    <property type="term" value="F:metalloendopeptidase activity"/>
    <property type="evidence" value="ECO:0007669"/>
    <property type="project" value="InterPro"/>
</dbReference>
<dbReference type="Proteomes" id="UP000193200">
    <property type="component" value="Unassembled WGS sequence"/>
</dbReference>
<dbReference type="GO" id="GO:0005615">
    <property type="term" value="C:extracellular space"/>
    <property type="evidence" value="ECO:0007669"/>
    <property type="project" value="TreeGrafter"/>
</dbReference>
<dbReference type="GO" id="GO:0008270">
    <property type="term" value="F:zinc ion binding"/>
    <property type="evidence" value="ECO:0007669"/>
    <property type="project" value="InterPro"/>
</dbReference>
<dbReference type="InterPro" id="IPR001818">
    <property type="entry name" value="Pept_M10_metallopeptidase"/>
</dbReference>
<dbReference type="InterPro" id="IPR006026">
    <property type="entry name" value="Peptidase_Metallo"/>
</dbReference>
<evidence type="ECO:0000313" key="10">
    <source>
        <dbReference type="EMBL" id="SLN49074.1"/>
    </source>
</evidence>
<dbReference type="RefSeq" id="WP_139839618.1">
    <property type="nucleotide sequence ID" value="NZ_FWFR01000001.1"/>
</dbReference>
<dbReference type="InterPro" id="IPR021190">
    <property type="entry name" value="Pept_M10A"/>
</dbReference>
<keyword evidence="5" id="KW-0732">Signal</keyword>
<proteinExistence type="inferred from homology"/>
<name>A0A1Y5SXF6_9PROT</name>
<evidence type="ECO:0000256" key="5">
    <source>
        <dbReference type="ARBA" id="ARBA00022729"/>
    </source>
</evidence>
<keyword evidence="6" id="KW-0378">Hydrolase</keyword>
<evidence type="ECO:0000256" key="2">
    <source>
        <dbReference type="ARBA" id="ARBA00010370"/>
    </source>
</evidence>
<dbReference type="OrthoDB" id="733404at2"/>
<keyword evidence="7" id="KW-0862">Zinc</keyword>
<dbReference type="Pfam" id="PF00413">
    <property type="entry name" value="Peptidase_M10"/>
    <property type="match status" value="1"/>
</dbReference>
<dbReference type="AlphaFoldDB" id="A0A1Y5SXF6"/>
<dbReference type="InParanoid" id="A0A1Y5SXF6"/>
<evidence type="ECO:0000313" key="11">
    <source>
        <dbReference type="Proteomes" id="UP000193200"/>
    </source>
</evidence>
<gene>
    <name evidence="10" type="ORF">OCH7691_02143</name>
</gene>
<keyword evidence="8" id="KW-0482">Metalloprotease</keyword>
<evidence type="ECO:0000256" key="1">
    <source>
        <dbReference type="ARBA" id="ARBA00001947"/>
    </source>
</evidence>
<keyword evidence="3" id="KW-0645">Protease</keyword>
<dbReference type="GO" id="GO:0006508">
    <property type="term" value="P:proteolysis"/>
    <property type="evidence" value="ECO:0007669"/>
    <property type="project" value="UniProtKB-KW"/>
</dbReference>
<dbReference type="SUPFAM" id="SSF55486">
    <property type="entry name" value="Metalloproteases ('zincins'), catalytic domain"/>
    <property type="match status" value="1"/>
</dbReference>
<dbReference type="PANTHER" id="PTHR10201">
    <property type="entry name" value="MATRIX METALLOPROTEINASE"/>
    <property type="match status" value="1"/>
</dbReference>
<protein>
    <submittedName>
        <fullName evidence="10">Matrixin</fullName>
    </submittedName>
</protein>
<dbReference type="EMBL" id="FWFR01000001">
    <property type="protein sequence ID" value="SLN49074.1"/>
    <property type="molecule type" value="Genomic_DNA"/>
</dbReference>
<dbReference type="PRINTS" id="PR00138">
    <property type="entry name" value="MATRIXIN"/>
</dbReference>
<accession>A0A1Y5SXF6</accession>
<organism evidence="10 11">
    <name type="scientific">Oceanibacterium hippocampi</name>
    <dbReference type="NCBI Taxonomy" id="745714"/>
    <lineage>
        <taxon>Bacteria</taxon>
        <taxon>Pseudomonadati</taxon>
        <taxon>Pseudomonadota</taxon>
        <taxon>Alphaproteobacteria</taxon>
        <taxon>Sneathiellales</taxon>
        <taxon>Sneathiellaceae</taxon>
        <taxon>Oceanibacterium</taxon>
    </lineage>
</organism>
<dbReference type="Gene3D" id="3.40.390.10">
    <property type="entry name" value="Collagenase (Catalytic Domain)"/>
    <property type="match status" value="1"/>
</dbReference>
<evidence type="ECO:0000256" key="8">
    <source>
        <dbReference type="ARBA" id="ARBA00023049"/>
    </source>
</evidence>
<evidence type="ECO:0000256" key="3">
    <source>
        <dbReference type="ARBA" id="ARBA00022670"/>
    </source>
</evidence>
<sequence length="258" mass="27505">MRIPVTVVALLAVLLPGIMSAAVARDRYQLLSLNGSLVKWGAPALKSGATVSYAFAASAMHFPTARNCRAIDAMTSLFDDPAISPEVLDRETAAAFAMWEQAADIRFVRTDDATKAGIVIGVQAVPRGIAYADVDYRRDQDGGIRAIRQSRICLNPERTWKIGFDGDRTIYDLRYALAHEIGHAIGLDHAGPSGQLMSFRYTELFRGLQPGDIAGAAALYGAADPTVVAAPAGAGPAASVERLPADVPAVERPLTRMN</sequence>